<proteinExistence type="predicted"/>
<dbReference type="EMBL" id="SGWV01000009">
    <property type="protein sequence ID" value="RZS54738.1"/>
    <property type="molecule type" value="Genomic_DNA"/>
</dbReference>
<evidence type="ECO:0000313" key="2">
    <source>
        <dbReference type="Proteomes" id="UP000293433"/>
    </source>
</evidence>
<evidence type="ECO:0000313" key="1">
    <source>
        <dbReference type="EMBL" id="RZS54738.1"/>
    </source>
</evidence>
<accession>A0A4Q7LM38</accession>
<gene>
    <name evidence="1" type="ORF">EV685_2221</name>
</gene>
<dbReference type="OrthoDB" id="9152680at2"/>
<dbReference type="AlphaFoldDB" id="A0A4Q7LM38"/>
<keyword evidence="2" id="KW-1185">Reference proteome</keyword>
<sequence>MSDDDQIEIPASFIALHADPRGRLRISRLDLRQRYEWCEDMAQMLVDRAQQVHHDLGVAQDQVIARIGAGLADPSSQMDATEAGWVLQRLAELLGWNWSEVAPIAASDPLRPA</sequence>
<comment type="caution">
    <text evidence="1">The sequence shown here is derived from an EMBL/GenBank/DDBJ whole genome shotgun (WGS) entry which is preliminary data.</text>
</comment>
<organism evidence="1 2">
    <name type="scientific">Sphaerotilus mobilis</name>
    <dbReference type="NCBI Taxonomy" id="47994"/>
    <lineage>
        <taxon>Bacteria</taxon>
        <taxon>Pseudomonadati</taxon>
        <taxon>Pseudomonadota</taxon>
        <taxon>Betaproteobacteria</taxon>
        <taxon>Burkholderiales</taxon>
        <taxon>Sphaerotilaceae</taxon>
        <taxon>Sphaerotilus</taxon>
    </lineage>
</organism>
<name>A0A4Q7LM38_9BURK</name>
<dbReference type="Proteomes" id="UP000293433">
    <property type="component" value="Unassembled WGS sequence"/>
</dbReference>
<evidence type="ECO:0008006" key="3">
    <source>
        <dbReference type="Google" id="ProtNLM"/>
    </source>
</evidence>
<reference evidence="1 2" key="1">
    <citation type="submission" date="2019-02" db="EMBL/GenBank/DDBJ databases">
        <title>Genomic Encyclopedia of Type Strains, Phase IV (KMG-IV): sequencing the most valuable type-strain genomes for metagenomic binning, comparative biology and taxonomic classification.</title>
        <authorList>
            <person name="Goeker M."/>
        </authorList>
    </citation>
    <scope>NUCLEOTIDE SEQUENCE [LARGE SCALE GENOMIC DNA]</scope>
    <source>
        <strain evidence="1 2">DSM 10617</strain>
    </source>
</reference>
<protein>
    <recommendedName>
        <fullName evidence="3">ATPase with chaperone activity</fullName>
    </recommendedName>
</protein>
<dbReference type="RefSeq" id="WP_130482061.1">
    <property type="nucleotide sequence ID" value="NZ_SGWV01000009.1"/>
</dbReference>